<reference evidence="7 8" key="1">
    <citation type="submission" date="2017-03" db="EMBL/GenBank/DDBJ databases">
        <authorList>
            <person name="Afonso C.L."/>
            <person name="Miller P.J."/>
            <person name="Scott M.A."/>
            <person name="Spackman E."/>
            <person name="Goraichik I."/>
            <person name="Dimitrov K.M."/>
            <person name="Suarez D.L."/>
            <person name="Swayne D.E."/>
        </authorList>
    </citation>
    <scope>NUCLEOTIDE SEQUENCE [LARGE SCALE GENOMIC DNA]</scope>
    <source>
        <strain evidence="7 8">CECT 7691</strain>
    </source>
</reference>
<evidence type="ECO:0000256" key="4">
    <source>
        <dbReference type="ARBA" id="ARBA00022989"/>
    </source>
</evidence>
<keyword evidence="8" id="KW-1185">Reference proteome</keyword>
<dbReference type="CDD" id="cd13128">
    <property type="entry name" value="MATE_Wzx_like"/>
    <property type="match status" value="1"/>
</dbReference>
<feature type="transmembrane region" description="Helical" evidence="6">
    <location>
        <begin position="291"/>
        <end position="314"/>
    </location>
</feature>
<feature type="transmembrane region" description="Helical" evidence="6">
    <location>
        <begin position="12"/>
        <end position="32"/>
    </location>
</feature>
<dbReference type="OrthoDB" id="9800982at2"/>
<sequence length="479" mass="53012">MTASKRAFGNVLSLGAFKVVADVLTILMFVFLARHFGQEGLGHYAFAMAFTSFVAMFANFGLESVAVREVARDPSLEARFFSTYIIAGLALTPVLLAVTALLIWALDFSDEQAWICLSIGAYQILYFFSLIMVGRLRARNMMREVGILEVGLRFAILAGTIVIAFAGLPLDVVVVSFPIATAIYLIILWLYLDRALGPIPWRFEPAFIRKTWPELWPFGLAMILHAGYVKIDMLMLGLFRPEAEVGTYAAAYRPIYGVALIIAVSFSAAYPVFSQLFVESRESLSLVFSRLVNYVSVFCGLAGIGLIMLAKPVIQILYGGEFTDSILVMRLFAIYLVLTSLNVMAEHFLGAVNRQRTRTYGLFWTILLNIALNLNLIPRYGYYGAIIATFISEGALMFMLYWRIHRDDFRSGIVVSAARVLVASGAAIGVWYLLRPEIGLIPATAGGTATYLLICLATGAVRVDELRAASLWIRRKSIA</sequence>
<evidence type="ECO:0000256" key="1">
    <source>
        <dbReference type="ARBA" id="ARBA00004651"/>
    </source>
</evidence>
<organism evidence="7 8">
    <name type="scientific">Oceanibacterium hippocampi</name>
    <dbReference type="NCBI Taxonomy" id="745714"/>
    <lineage>
        <taxon>Bacteria</taxon>
        <taxon>Pseudomonadati</taxon>
        <taxon>Pseudomonadota</taxon>
        <taxon>Alphaproteobacteria</taxon>
        <taxon>Sneathiellales</taxon>
        <taxon>Sneathiellaceae</taxon>
        <taxon>Oceanibacterium</taxon>
    </lineage>
</organism>
<feature type="transmembrane region" description="Helical" evidence="6">
    <location>
        <begin position="357"/>
        <end position="374"/>
    </location>
</feature>
<evidence type="ECO:0000256" key="5">
    <source>
        <dbReference type="ARBA" id="ARBA00023136"/>
    </source>
</evidence>
<feature type="transmembrane region" description="Helical" evidence="6">
    <location>
        <begin position="112"/>
        <end position="133"/>
    </location>
</feature>
<feature type="transmembrane region" description="Helical" evidence="6">
    <location>
        <begin position="44"/>
        <end position="62"/>
    </location>
</feature>
<keyword evidence="5 6" id="KW-0472">Membrane</keyword>
<accession>A0A1Y5SC74</accession>
<evidence type="ECO:0000256" key="2">
    <source>
        <dbReference type="ARBA" id="ARBA00022475"/>
    </source>
</evidence>
<evidence type="ECO:0000313" key="8">
    <source>
        <dbReference type="Proteomes" id="UP000193200"/>
    </source>
</evidence>
<dbReference type="InterPro" id="IPR002797">
    <property type="entry name" value="Polysacc_synth"/>
</dbReference>
<evidence type="ECO:0000313" key="7">
    <source>
        <dbReference type="EMBL" id="SLN34614.1"/>
    </source>
</evidence>
<dbReference type="Proteomes" id="UP000193200">
    <property type="component" value="Unassembled WGS sequence"/>
</dbReference>
<feature type="transmembrane region" description="Helical" evidence="6">
    <location>
        <begin position="172"/>
        <end position="192"/>
    </location>
</feature>
<dbReference type="AlphaFoldDB" id="A0A1Y5SC74"/>
<keyword evidence="2" id="KW-1003">Cell membrane</keyword>
<comment type="subcellular location">
    <subcellularLocation>
        <location evidence="1">Cell membrane</location>
        <topology evidence="1">Multi-pass membrane protein</topology>
    </subcellularLocation>
</comment>
<dbReference type="InterPro" id="IPR050833">
    <property type="entry name" value="Poly_Biosynth_Transport"/>
</dbReference>
<gene>
    <name evidence="7" type="ORF">OCH7691_01350</name>
</gene>
<feature type="transmembrane region" description="Helical" evidence="6">
    <location>
        <begin position="251"/>
        <end position="270"/>
    </location>
</feature>
<dbReference type="Pfam" id="PF01943">
    <property type="entry name" value="Polysacc_synt"/>
    <property type="match status" value="1"/>
</dbReference>
<feature type="transmembrane region" description="Helical" evidence="6">
    <location>
        <begin position="413"/>
        <end position="434"/>
    </location>
</feature>
<feature type="transmembrane region" description="Helical" evidence="6">
    <location>
        <begin position="145"/>
        <end position="166"/>
    </location>
</feature>
<feature type="transmembrane region" description="Helical" evidence="6">
    <location>
        <begin position="213"/>
        <end position="231"/>
    </location>
</feature>
<dbReference type="PANTHER" id="PTHR30250:SF11">
    <property type="entry name" value="O-ANTIGEN TRANSPORTER-RELATED"/>
    <property type="match status" value="1"/>
</dbReference>
<dbReference type="InParanoid" id="A0A1Y5SC74"/>
<evidence type="ECO:0000256" key="6">
    <source>
        <dbReference type="SAM" id="Phobius"/>
    </source>
</evidence>
<keyword evidence="4 6" id="KW-1133">Transmembrane helix</keyword>
<dbReference type="RefSeq" id="WP_085882574.1">
    <property type="nucleotide sequence ID" value="NZ_FWFR01000001.1"/>
</dbReference>
<feature type="transmembrane region" description="Helical" evidence="6">
    <location>
        <begin position="83"/>
        <end position="106"/>
    </location>
</feature>
<keyword evidence="3 6" id="KW-0812">Transmembrane</keyword>
<protein>
    <submittedName>
        <fullName evidence="7">Colanic acid exporter</fullName>
    </submittedName>
</protein>
<dbReference type="FunCoup" id="A0A1Y5SC74">
    <property type="interactions" value="31"/>
</dbReference>
<feature type="transmembrane region" description="Helical" evidence="6">
    <location>
        <begin position="440"/>
        <end position="461"/>
    </location>
</feature>
<dbReference type="EMBL" id="FWFR01000001">
    <property type="protein sequence ID" value="SLN34614.1"/>
    <property type="molecule type" value="Genomic_DNA"/>
</dbReference>
<feature type="transmembrane region" description="Helical" evidence="6">
    <location>
        <begin position="326"/>
        <end position="345"/>
    </location>
</feature>
<name>A0A1Y5SC74_9PROT</name>
<dbReference type="PANTHER" id="PTHR30250">
    <property type="entry name" value="PST FAMILY PREDICTED COLANIC ACID TRANSPORTER"/>
    <property type="match status" value="1"/>
</dbReference>
<feature type="transmembrane region" description="Helical" evidence="6">
    <location>
        <begin position="380"/>
        <end position="401"/>
    </location>
</feature>
<dbReference type="GO" id="GO:0005886">
    <property type="term" value="C:plasma membrane"/>
    <property type="evidence" value="ECO:0007669"/>
    <property type="project" value="UniProtKB-SubCell"/>
</dbReference>
<evidence type="ECO:0000256" key="3">
    <source>
        <dbReference type="ARBA" id="ARBA00022692"/>
    </source>
</evidence>
<proteinExistence type="predicted"/>